<gene>
    <name evidence="2" type="ORF">RTCCBAU85039_6570</name>
    <name evidence="3" type="ORF">SAMN05216228_10695</name>
</gene>
<proteinExistence type="predicted"/>
<dbReference type="EMBL" id="FOCV01000069">
    <property type="protein sequence ID" value="SEP28413.1"/>
    <property type="molecule type" value="Genomic_DNA"/>
</dbReference>
<keyword evidence="5" id="KW-1185">Reference proteome</keyword>
<evidence type="ECO:0000256" key="1">
    <source>
        <dbReference type="SAM" id="MobiDB-lite"/>
    </source>
</evidence>
<protein>
    <submittedName>
        <fullName evidence="2">Uncharacterized protein</fullName>
    </submittedName>
</protein>
<evidence type="ECO:0000313" key="3">
    <source>
        <dbReference type="EMBL" id="SEP28413.1"/>
    </source>
</evidence>
<accession>A0A1H8WLL3</accession>
<evidence type="ECO:0000313" key="4">
    <source>
        <dbReference type="Proteomes" id="UP000183063"/>
    </source>
</evidence>
<organism evidence="2 4">
    <name type="scientific">Rhizobium tibeticum</name>
    <dbReference type="NCBI Taxonomy" id="501024"/>
    <lineage>
        <taxon>Bacteria</taxon>
        <taxon>Pseudomonadati</taxon>
        <taxon>Pseudomonadota</taxon>
        <taxon>Alphaproteobacteria</taxon>
        <taxon>Hyphomicrobiales</taxon>
        <taxon>Rhizobiaceae</taxon>
        <taxon>Rhizobium/Agrobacterium group</taxon>
        <taxon>Rhizobium</taxon>
    </lineage>
</organism>
<name>A0A1H8WLL3_9HYPH</name>
<feature type="region of interest" description="Disordered" evidence="1">
    <location>
        <begin position="81"/>
        <end position="110"/>
    </location>
</feature>
<reference evidence="2" key="3">
    <citation type="submission" date="2016-10" db="EMBL/GenBank/DDBJ databases">
        <authorList>
            <person name="de Groot N.N."/>
        </authorList>
    </citation>
    <scope>NUCLEOTIDE SEQUENCE [LARGE SCALE GENOMIC DNA]</scope>
    <source>
        <strain evidence="2">CCBAU85039</strain>
    </source>
</reference>
<reference evidence="4" key="1">
    <citation type="submission" date="2016-10" db="EMBL/GenBank/DDBJ databases">
        <authorList>
            <person name="Wibberg D."/>
        </authorList>
    </citation>
    <scope>NUCLEOTIDE SEQUENCE [LARGE SCALE GENOMIC DNA]</scope>
</reference>
<sequence length="110" mass="11909">MGANDRELIAVMRRYFAAKVELEILKAELEAARQAAGAAIGIFYDLRLNADHADDLQRSHRLKGEMVSLMQRAEAWGRAELANGGSAQSEASAEEAEPFDGITTMPFAGA</sequence>
<dbReference type="Proteomes" id="UP000198939">
    <property type="component" value="Unassembled WGS sequence"/>
</dbReference>
<reference evidence="3 5" key="2">
    <citation type="submission" date="2016-10" db="EMBL/GenBank/DDBJ databases">
        <authorList>
            <person name="Varghese N."/>
            <person name="Submissions S."/>
        </authorList>
    </citation>
    <scope>NUCLEOTIDE SEQUENCE [LARGE SCALE GENOMIC DNA]</scope>
    <source>
        <strain evidence="3 5">CGMCC 1.7071</strain>
    </source>
</reference>
<evidence type="ECO:0000313" key="5">
    <source>
        <dbReference type="Proteomes" id="UP000198939"/>
    </source>
</evidence>
<dbReference type="RefSeq" id="WP_244541517.1">
    <property type="nucleotide sequence ID" value="NZ_FNXB01000081.1"/>
</dbReference>
<dbReference type="Proteomes" id="UP000183063">
    <property type="component" value="Unassembled WGS sequence"/>
</dbReference>
<dbReference type="AlphaFoldDB" id="A0A1H8WLL3"/>
<dbReference type="EMBL" id="FNXB01000081">
    <property type="protein sequence ID" value="SEI21222.1"/>
    <property type="molecule type" value="Genomic_DNA"/>
</dbReference>
<evidence type="ECO:0000313" key="2">
    <source>
        <dbReference type="EMBL" id="SEI21222.1"/>
    </source>
</evidence>